<dbReference type="Gene3D" id="3.90.79.10">
    <property type="entry name" value="Nucleoside Triphosphate Pyrophosphohydrolase"/>
    <property type="match status" value="1"/>
</dbReference>
<dbReference type="GO" id="GO:0046872">
    <property type="term" value="F:metal ion binding"/>
    <property type="evidence" value="ECO:0007669"/>
    <property type="project" value="UniProtKB-KW"/>
</dbReference>
<keyword evidence="5" id="KW-0479">Metal-binding</keyword>
<comment type="similarity">
    <text evidence="2">Belongs to the Nudix hydrolase family.</text>
</comment>
<evidence type="ECO:0000259" key="12">
    <source>
        <dbReference type="PROSITE" id="PS51462"/>
    </source>
</evidence>
<dbReference type="GO" id="GO:0008413">
    <property type="term" value="F:8-oxo-7,8-dihydroguanosine triphosphate pyrophosphatase activity"/>
    <property type="evidence" value="ECO:0007669"/>
    <property type="project" value="TreeGrafter"/>
</dbReference>
<evidence type="ECO:0000256" key="9">
    <source>
        <dbReference type="ARBA" id="ARBA00023204"/>
    </source>
</evidence>
<evidence type="ECO:0000256" key="7">
    <source>
        <dbReference type="ARBA" id="ARBA00022801"/>
    </source>
</evidence>
<evidence type="ECO:0000256" key="3">
    <source>
        <dbReference type="ARBA" id="ARBA00022457"/>
    </source>
</evidence>
<dbReference type="EMBL" id="FMWK01000006">
    <property type="protein sequence ID" value="SCZ78979.1"/>
    <property type="molecule type" value="Genomic_DNA"/>
</dbReference>
<evidence type="ECO:0000256" key="2">
    <source>
        <dbReference type="ARBA" id="ARBA00005582"/>
    </source>
</evidence>
<sequence length="134" mass="15357">MKTIRVVAAVIKAENNEGQPMIFATQRGYGDYKDGWEFPGGKIEEGETPQQALVREIQEELDTIIQVGDLIDTIEYDYPTFHLSMDCFWSQIVEGDLVLKEHEAARWLTKETIDEVDWLPADITLIDKVREGIK</sequence>
<dbReference type="PRINTS" id="PR00502">
    <property type="entry name" value="NUDIXFAMILY"/>
</dbReference>
<keyword evidence="6" id="KW-0227">DNA damage</keyword>
<dbReference type="GO" id="GO:0044715">
    <property type="term" value="F:8-oxo-dGDP phosphatase activity"/>
    <property type="evidence" value="ECO:0007669"/>
    <property type="project" value="TreeGrafter"/>
</dbReference>
<protein>
    <recommendedName>
        <fullName evidence="11">8-oxo-dGTP diphosphatase</fullName>
        <ecNumber evidence="11">3.6.1.55</ecNumber>
    </recommendedName>
</protein>
<dbReference type="GO" id="GO:0006260">
    <property type="term" value="P:DNA replication"/>
    <property type="evidence" value="ECO:0007669"/>
    <property type="project" value="UniProtKB-KW"/>
</dbReference>
<dbReference type="EC" id="3.6.1.55" evidence="11"/>
<dbReference type="GO" id="GO:0035539">
    <property type="term" value="F:8-oxo-7,8-dihydrodeoxyguanosine triphosphate pyrophosphatase activity"/>
    <property type="evidence" value="ECO:0007669"/>
    <property type="project" value="UniProtKB-EC"/>
</dbReference>
<evidence type="ECO:0000256" key="6">
    <source>
        <dbReference type="ARBA" id="ARBA00022763"/>
    </source>
</evidence>
<keyword evidence="4" id="KW-0235">DNA replication</keyword>
<evidence type="ECO:0000256" key="1">
    <source>
        <dbReference type="ARBA" id="ARBA00001946"/>
    </source>
</evidence>
<gene>
    <name evidence="13" type="ORF">SAMN02910350_01567</name>
</gene>
<dbReference type="PANTHER" id="PTHR47707:SF1">
    <property type="entry name" value="NUDIX HYDROLASE FAMILY PROTEIN"/>
    <property type="match status" value="1"/>
</dbReference>
<dbReference type="CDD" id="cd03425">
    <property type="entry name" value="NUDIX_MutT_NudA_like"/>
    <property type="match status" value="1"/>
</dbReference>
<evidence type="ECO:0000256" key="8">
    <source>
        <dbReference type="ARBA" id="ARBA00022842"/>
    </source>
</evidence>
<comment type="catalytic activity">
    <reaction evidence="10">
        <text>8-oxo-dGTP + H2O = 8-oxo-dGMP + diphosphate + H(+)</text>
        <dbReference type="Rhea" id="RHEA:31575"/>
        <dbReference type="ChEBI" id="CHEBI:15377"/>
        <dbReference type="ChEBI" id="CHEBI:15378"/>
        <dbReference type="ChEBI" id="CHEBI:33019"/>
        <dbReference type="ChEBI" id="CHEBI:63224"/>
        <dbReference type="ChEBI" id="CHEBI:77896"/>
        <dbReference type="EC" id="3.6.1.55"/>
    </reaction>
</comment>
<accession>A0A1G5S070</accession>
<evidence type="ECO:0000256" key="4">
    <source>
        <dbReference type="ARBA" id="ARBA00022705"/>
    </source>
</evidence>
<dbReference type="InterPro" id="IPR047127">
    <property type="entry name" value="MutT-like"/>
</dbReference>
<comment type="cofactor">
    <cofactor evidence="1">
        <name>Mg(2+)</name>
        <dbReference type="ChEBI" id="CHEBI:18420"/>
    </cofactor>
</comment>
<name>A0A1G5S070_PSEXY</name>
<evidence type="ECO:0000256" key="11">
    <source>
        <dbReference type="ARBA" id="ARBA00038905"/>
    </source>
</evidence>
<evidence type="ECO:0000313" key="13">
    <source>
        <dbReference type="EMBL" id="SCZ78979.1"/>
    </source>
</evidence>
<dbReference type="PROSITE" id="PS51462">
    <property type="entry name" value="NUDIX"/>
    <property type="match status" value="1"/>
</dbReference>
<evidence type="ECO:0000313" key="14">
    <source>
        <dbReference type="Proteomes" id="UP000199428"/>
    </source>
</evidence>
<dbReference type="Pfam" id="PF00293">
    <property type="entry name" value="NUDIX"/>
    <property type="match status" value="1"/>
</dbReference>
<dbReference type="InterPro" id="IPR015797">
    <property type="entry name" value="NUDIX_hydrolase-like_dom_sf"/>
</dbReference>
<dbReference type="GO" id="GO:0044716">
    <property type="term" value="F:8-oxo-GDP phosphatase activity"/>
    <property type="evidence" value="ECO:0007669"/>
    <property type="project" value="TreeGrafter"/>
</dbReference>
<keyword evidence="3" id="KW-0515">Mutator protein</keyword>
<keyword evidence="7" id="KW-0378">Hydrolase</keyword>
<feature type="domain" description="Nudix hydrolase" evidence="12">
    <location>
        <begin position="2"/>
        <end position="131"/>
    </location>
</feature>
<dbReference type="GO" id="GO:0006281">
    <property type="term" value="P:DNA repair"/>
    <property type="evidence" value="ECO:0007669"/>
    <property type="project" value="UniProtKB-KW"/>
</dbReference>
<reference evidence="13 14" key="1">
    <citation type="submission" date="2016-10" db="EMBL/GenBank/DDBJ databases">
        <authorList>
            <person name="de Groot N.N."/>
        </authorList>
    </citation>
    <scope>NUCLEOTIDE SEQUENCE [LARGE SCALE GENOMIC DNA]</scope>
    <source>
        <strain evidence="13 14">DSM 10317</strain>
    </source>
</reference>
<dbReference type="Proteomes" id="UP000199428">
    <property type="component" value="Unassembled WGS sequence"/>
</dbReference>
<proteinExistence type="inferred from homology"/>
<keyword evidence="8" id="KW-0460">Magnesium</keyword>
<dbReference type="AlphaFoldDB" id="A0A1G5S070"/>
<evidence type="ECO:0000256" key="10">
    <source>
        <dbReference type="ARBA" id="ARBA00035861"/>
    </source>
</evidence>
<dbReference type="PANTHER" id="PTHR47707">
    <property type="entry name" value="8-OXO-DGTP DIPHOSPHATASE"/>
    <property type="match status" value="1"/>
</dbReference>
<dbReference type="RefSeq" id="WP_090162540.1">
    <property type="nucleotide sequence ID" value="NZ_FMWK01000006.1"/>
</dbReference>
<dbReference type="InterPro" id="IPR000086">
    <property type="entry name" value="NUDIX_hydrolase_dom"/>
</dbReference>
<dbReference type="InterPro" id="IPR020476">
    <property type="entry name" value="Nudix_hydrolase"/>
</dbReference>
<keyword evidence="9" id="KW-0234">DNA repair</keyword>
<organism evidence="13 14">
    <name type="scientific">Pseudobutyrivibrio xylanivorans</name>
    <dbReference type="NCBI Taxonomy" id="185007"/>
    <lineage>
        <taxon>Bacteria</taxon>
        <taxon>Bacillati</taxon>
        <taxon>Bacillota</taxon>
        <taxon>Clostridia</taxon>
        <taxon>Lachnospirales</taxon>
        <taxon>Lachnospiraceae</taxon>
        <taxon>Pseudobutyrivibrio</taxon>
    </lineage>
</organism>
<evidence type="ECO:0000256" key="5">
    <source>
        <dbReference type="ARBA" id="ARBA00022723"/>
    </source>
</evidence>
<dbReference type="SUPFAM" id="SSF55811">
    <property type="entry name" value="Nudix"/>
    <property type="match status" value="1"/>
</dbReference>